<dbReference type="STRING" id="155417.A0A4Q4TGL3"/>
<evidence type="ECO:0000313" key="3">
    <source>
        <dbReference type="Proteomes" id="UP000293360"/>
    </source>
</evidence>
<dbReference type="AlphaFoldDB" id="A0A4Q4TGL3"/>
<dbReference type="Proteomes" id="UP000293360">
    <property type="component" value="Unassembled WGS sequence"/>
</dbReference>
<organism evidence="2 3">
    <name type="scientific">Monosporascus ibericus</name>
    <dbReference type="NCBI Taxonomy" id="155417"/>
    <lineage>
        <taxon>Eukaryota</taxon>
        <taxon>Fungi</taxon>
        <taxon>Dikarya</taxon>
        <taxon>Ascomycota</taxon>
        <taxon>Pezizomycotina</taxon>
        <taxon>Sordariomycetes</taxon>
        <taxon>Xylariomycetidae</taxon>
        <taxon>Xylariales</taxon>
        <taxon>Xylariales incertae sedis</taxon>
        <taxon>Monosporascus</taxon>
    </lineage>
</organism>
<feature type="compositionally biased region" description="Basic and acidic residues" evidence="1">
    <location>
        <begin position="123"/>
        <end position="148"/>
    </location>
</feature>
<evidence type="ECO:0000256" key="1">
    <source>
        <dbReference type="SAM" id="MobiDB-lite"/>
    </source>
</evidence>
<dbReference type="EMBL" id="QJNU01000201">
    <property type="protein sequence ID" value="RYP04670.1"/>
    <property type="molecule type" value="Genomic_DNA"/>
</dbReference>
<protein>
    <submittedName>
        <fullName evidence="2">Uncharacterized protein</fullName>
    </submittedName>
</protein>
<feature type="compositionally biased region" description="Low complexity" evidence="1">
    <location>
        <begin position="110"/>
        <end position="122"/>
    </location>
</feature>
<feature type="region of interest" description="Disordered" evidence="1">
    <location>
        <begin position="22"/>
        <end position="148"/>
    </location>
</feature>
<gene>
    <name evidence="2" type="ORF">DL764_004286</name>
</gene>
<reference evidence="2 3" key="1">
    <citation type="submission" date="2018-06" db="EMBL/GenBank/DDBJ databases">
        <title>Complete Genomes of Monosporascus.</title>
        <authorList>
            <person name="Robinson A.J."/>
            <person name="Natvig D.O."/>
        </authorList>
    </citation>
    <scope>NUCLEOTIDE SEQUENCE [LARGE SCALE GENOMIC DNA]</scope>
    <source>
        <strain evidence="2 3">CBS 110550</strain>
    </source>
</reference>
<proteinExistence type="predicted"/>
<evidence type="ECO:0000313" key="2">
    <source>
        <dbReference type="EMBL" id="RYP04670.1"/>
    </source>
</evidence>
<feature type="compositionally biased region" description="Basic and acidic residues" evidence="1">
    <location>
        <begin position="82"/>
        <end position="95"/>
    </location>
</feature>
<keyword evidence="3" id="KW-1185">Reference proteome</keyword>
<accession>A0A4Q4TGL3</accession>
<comment type="caution">
    <text evidence="2">The sequence shown here is derived from an EMBL/GenBank/DDBJ whole genome shotgun (WGS) entry which is preliminary data.</text>
</comment>
<sequence length="148" mass="15672">MAAAAATGRCAAYLPRVCHARGAGAAEDATDADGRETRQPAHRLSARAGATEVMRLGSGGEVSVCAERALRSSSPSAAGDDGGERGRELAADRSAEGGTGPRGGEEEPQRQQQQQQQQQQQRGTHEDGLAEKEGRRADREEARDREYD</sequence>
<name>A0A4Q4TGL3_9PEZI</name>